<dbReference type="HOGENOM" id="CLU_1811460_0_0_2"/>
<dbReference type="Gene3D" id="1.25.40.10">
    <property type="entry name" value="Tetratricopeptide repeat domain"/>
    <property type="match status" value="1"/>
</dbReference>
<dbReference type="KEGG" id="mpl:Mpal_1983"/>
<organism evidence="4 5">
    <name type="scientific">Methanosphaerula palustris (strain ATCC BAA-1556 / DSM 19958 / E1-9c)</name>
    <dbReference type="NCBI Taxonomy" id="521011"/>
    <lineage>
        <taxon>Archaea</taxon>
        <taxon>Methanobacteriati</taxon>
        <taxon>Methanobacteriota</taxon>
        <taxon>Stenosarchaea group</taxon>
        <taxon>Methanomicrobia</taxon>
        <taxon>Methanomicrobiales</taxon>
        <taxon>Methanoregulaceae</taxon>
        <taxon>Methanosphaerula</taxon>
    </lineage>
</organism>
<dbReference type="SMART" id="SM00028">
    <property type="entry name" value="TPR"/>
    <property type="match status" value="3"/>
</dbReference>
<keyword evidence="2 3" id="KW-0802">TPR repeat</keyword>
<proteinExistence type="predicted"/>
<dbReference type="Pfam" id="PF13181">
    <property type="entry name" value="TPR_8"/>
    <property type="match status" value="1"/>
</dbReference>
<feature type="repeat" description="TPR" evidence="3">
    <location>
        <begin position="39"/>
        <end position="72"/>
    </location>
</feature>
<dbReference type="GeneID" id="7270789"/>
<evidence type="ECO:0000313" key="5">
    <source>
        <dbReference type="Proteomes" id="UP000002457"/>
    </source>
</evidence>
<dbReference type="AlphaFoldDB" id="B8GKZ0"/>
<dbReference type="InterPro" id="IPR051685">
    <property type="entry name" value="Ycf3/AcsC/BcsC/TPR_MFPF"/>
</dbReference>
<protein>
    <submittedName>
        <fullName evidence="4">Tetratricopeptide TPR_2 repeat protein</fullName>
    </submittedName>
</protein>
<dbReference type="Pfam" id="PF14559">
    <property type="entry name" value="TPR_19"/>
    <property type="match status" value="1"/>
</dbReference>
<evidence type="ECO:0000256" key="1">
    <source>
        <dbReference type="ARBA" id="ARBA00022737"/>
    </source>
</evidence>
<evidence type="ECO:0000256" key="3">
    <source>
        <dbReference type="PROSITE-ProRule" id="PRU00339"/>
    </source>
</evidence>
<keyword evidence="5" id="KW-1185">Reference proteome</keyword>
<dbReference type="Proteomes" id="UP000002457">
    <property type="component" value="Chromosome"/>
</dbReference>
<dbReference type="InterPro" id="IPR011990">
    <property type="entry name" value="TPR-like_helical_dom_sf"/>
</dbReference>
<dbReference type="PROSITE" id="PS50005">
    <property type="entry name" value="TPR"/>
    <property type="match status" value="2"/>
</dbReference>
<dbReference type="PANTHER" id="PTHR44943:SF8">
    <property type="entry name" value="TPR REPEAT-CONTAINING PROTEIN MJ0263"/>
    <property type="match status" value="1"/>
</dbReference>
<name>B8GKZ0_METPE</name>
<sequence length="142" mass="14757" precursor="true">MRPARIEILLIVMLIGGVALAGCTAQKSSDTTSGAGGDAATIFAQADTLGEQGNYQQALTAYDQGLQIDPNNIEALNGKGATLRALGRDDEALAAFTRATEVDPSSAPSWMNRGDVLERLGRTTEADAAYKKATDLGGTAQQ</sequence>
<evidence type="ECO:0000313" key="4">
    <source>
        <dbReference type="EMBL" id="ACL17286.1"/>
    </source>
</evidence>
<accession>B8GKZ0</accession>
<dbReference type="InterPro" id="IPR019734">
    <property type="entry name" value="TPR_rpt"/>
</dbReference>
<gene>
    <name evidence="4" type="ordered locus">Mpal_1983</name>
</gene>
<dbReference type="EMBL" id="CP001338">
    <property type="protein sequence ID" value="ACL17286.1"/>
    <property type="molecule type" value="Genomic_DNA"/>
</dbReference>
<dbReference type="PANTHER" id="PTHR44943">
    <property type="entry name" value="CELLULOSE SYNTHASE OPERON PROTEIN C"/>
    <property type="match status" value="1"/>
</dbReference>
<dbReference type="OrthoDB" id="117168at2157"/>
<feature type="repeat" description="TPR" evidence="3">
    <location>
        <begin position="73"/>
        <end position="106"/>
    </location>
</feature>
<keyword evidence="1" id="KW-0677">Repeat</keyword>
<evidence type="ECO:0000256" key="2">
    <source>
        <dbReference type="ARBA" id="ARBA00022803"/>
    </source>
</evidence>
<dbReference type="RefSeq" id="WP_012618605.1">
    <property type="nucleotide sequence ID" value="NC_011832.1"/>
</dbReference>
<dbReference type="eggNOG" id="arCOG03032">
    <property type="taxonomic scope" value="Archaea"/>
</dbReference>
<reference evidence="4 5" key="1">
    <citation type="journal article" date="2015" name="Genome Announc.">
        <title>Complete Genome Sequence of Methanosphaerula palustris E1-9CT, a Hydrogenotrophic Methanogen Isolated from a Minerotrophic Fen Peatland.</title>
        <authorList>
            <person name="Cadillo-Quiroz H."/>
            <person name="Browne P."/>
            <person name="Kyrpides N."/>
            <person name="Woyke T."/>
            <person name="Goodwin L."/>
            <person name="Detter C."/>
            <person name="Yavitt J.B."/>
            <person name="Zinder S.H."/>
        </authorList>
    </citation>
    <scope>NUCLEOTIDE SEQUENCE [LARGE SCALE GENOMIC DNA]</scope>
    <source>
        <strain evidence="5">ATCC BAA-1556 / DSM 19958 / E1-9c</strain>
    </source>
</reference>
<dbReference type="SUPFAM" id="SSF48452">
    <property type="entry name" value="TPR-like"/>
    <property type="match status" value="1"/>
</dbReference>
<dbReference type="STRING" id="521011.Mpal_1983"/>
<dbReference type="PROSITE" id="PS51257">
    <property type="entry name" value="PROKAR_LIPOPROTEIN"/>
    <property type="match status" value="1"/>
</dbReference>